<protein>
    <submittedName>
        <fullName evidence="1">Uncharacterized protein</fullName>
    </submittedName>
</protein>
<name>A0AAW2L2J8_SESRA</name>
<comment type="caution">
    <text evidence="1">The sequence shown here is derived from an EMBL/GenBank/DDBJ whole genome shotgun (WGS) entry which is preliminary data.</text>
</comment>
<proteinExistence type="predicted"/>
<sequence>MSEDDIVDPILQMVDGGNRAVPCIPVQPPSDLREYEVALVSVPMHLAAGMRGTIAHWVQGRRRAARQGSVFYKRGRDAVVFEVGEGTFRSAKRRHLVDEESDVLSAEVAEQPRRSA</sequence>
<gene>
    <name evidence="1" type="ORF">Sradi_5747900</name>
</gene>
<evidence type="ECO:0000313" key="1">
    <source>
        <dbReference type="EMBL" id="KAL0313486.1"/>
    </source>
</evidence>
<organism evidence="1">
    <name type="scientific">Sesamum radiatum</name>
    <name type="common">Black benniseed</name>
    <dbReference type="NCBI Taxonomy" id="300843"/>
    <lineage>
        <taxon>Eukaryota</taxon>
        <taxon>Viridiplantae</taxon>
        <taxon>Streptophyta</taxon>
        <taxon>Embryophyta</taxon>
        <taxon>Tracheophyta</taxon>
        <taxon>Spermatophyta</taxon>
        <taxon>Magnoliopsida</taxon>
        <taxon>eudicotyledons</taxon>
        <taxon>Gunneridae</taxon>
        <taxon>Pentapetalae</taxon>
        <taxon>asterids</taxon>
        <taxon>lamiids</taxon>
        <taxon>Lamiales</taxon>
        <taxon>Pedaliaceae</taxon>
        <taxon>Sesamum</taxon>
    </lineage>
</organism>
<accession>A0AAW2L2J8</accession>
<reference evidence="1" key="2">
    <citation type="journal article" date="2024" name="Plant">
        <title>Genomic evolution and insights into agronomic trait innovations of Sesamum species.</title>
        <authorList>
            <person name="Miao H."/>
            <person name="Wang L."/>
            <person name="Qu L."/>
            <person name="Liu H."/>
            <person name="Sun Y."/>
            <person name="Le M."/>
            <person name="Wang Q."/>
            <person name="Wei S."/>
            <person name="Zheng Y."/>
            <person name="Lin W."/>
            <person name="Duan Y."/>
            <person name="Cao H."/>
            <person name="Xiong S."/>
            <person name="Wang X."/>
            <person name="Wei L."/>
            <person name="Li C."/>
            <person name="Ma Q."/>
            <person name="Ju M."/>
            <person name="Zhao R."/>
            <person name="Li G."/>
            <person name="Mu C."/>
            <person name="Tian Q."/>
            <person name="Mei H."/>
            <person name="Zhang T."/>
            <person name="Gao T."/>
            <person name="Zhang H."/>
        </authorList>
    </citation>
    <scope>NUCLEOTIDE SEQUENCE</scope>
    <source>
        <strain evidence="1">G02</strain>
    </source>
</reference>
<dbReference type="EMBL" id="JACGWJ010000026">
    <property type="protein sequence ID" value="KAL0313486.1"/>
    <property type="molecule type" value="Genomic_DNA"/>
</dbReference>
<reference evidence="1" key="1">
    <citation type="submission" date="2020-06" db="EMBL/GenBank/DDBJ databases">
        <authorList>
            <person name="Li T."/>
            <person name="Hu X."/>
            <person name="Zhang T."/>
            <person name="Song X."/>
            <person name="Zhang H."/>
            <person name="Dai N."/>
            <person name="Sheng W."/>
            <person name="Hou X."/>
            <person name="Wei L."/>
        </authorList>
    </citation>
    <scope>NUCLEOTIDE SEQUENCE</scope>
    <source>
        <strain evidence="1">G02</strain>
        <tissue evidence="1">Leaf</tissue>
    </source>
</reference>
<dbReference type="AlphaFoldDB" id="A0AAW2L2J8"/>